<gene>
    <name evidence="1" type="ORF">H0P51_19795</name>
</gene>
<reference evidence="2" key="3">
    <citation type="submission" date="2023-07" db="EMBL/GenBank/DDBJ databases">
        <title>Description of Mycobacterium gordonae subsp. intergordonae subsp.nov. and Mycobacterium gordonae subsp. gordonae subsp. nov.</title>
        <authorList>
            <person name="Huang H."/>
        </authorList>
    </citation>
    <scope>NUCLEOTIDE SEQUENCE [LARGE SCALE GENOMIC DNA]</scope>
    <source>
        <strain evidence="2">24</strain>
    </source>
</reference>
<reference evidence="1 2" key="2">
    <citation type="submission" date="2020-07" db="EMBL/GenBank/DDBJ databases">
        <authorList>
            <person name="Yu X."/>
        </authorList>
    </citation>
    <scope>NUCLEOTIDE SEQUENCE [LARGE SCALE GENOMIC DNA]</scope>
    <source>
        <strain evidence="2">24</strain>
    </source>
</reference>
<protein>
    <submittedName>
        <fullName evidence="1">Uncharacterized protein</fullName>
    </submittedName>
</protein>
<dbReference type="Proteomes" id="UP000510682">
    <property type="component" value="Chromosome"/>
</dbReference>
<accession>A0A7D6DX99</accession>
<evidence type="ECO:0000313" key="2">
    <source>
        <dbReference type="Proteomes" id="UP000510682"/>
    </source>
</evidence>
<dbReference type="EMBL" id="CP059165">
    <property type="protein sequence ID" value="QLL06010.1"/>
    <property type="molecule type" value="Genomic_DNA"/>
</dbReference>
<keyword evidence="2" id="KW-1185">Reference proteome</keyword>
<organism evidence="1 2">
    <name type="scientific">Mycobacterium vicinigordonae</name>
    <dbReference type="NCBI Taxonomy" id="1719132"/>
    <lineage>
        <taxon>Bacteria</taxon>
        <taxon>Bacillati</taxon>
        <taxon>Actinomycetota</taxon>
        <taxon>Actinomycetes</taxon>
        <taxon>Mycobacteriales</taxon>
        <taxon>Mycobacteriaceae</taxon>
        <taxon>Mycobacterium</taxon>
    </lineage>
</organism>
<dbReference type="RefSeq" id="WP_180914591.1">
    <property type="nucleotide sequence ID" value="NZ_CP059165.1"/>
</dbReference>
<dbReference type="AlphaFoldDB" id="A0A7D6DX99"/>
<dbReference type="KEGG" id="mgor:H0P51_19795"/>
<sequence length="349" mass="38695">MRRPWNDYGCLEWTWVQLRSGFRDGLVEPVPVLDMPGCANGTVSRQRWLTWQQANAVSAFGVLFIREIVAALAEDGISPAHSWLEQSLGAMSWGGRKRLFISKADVNGVYLRSAVAVPRDAVDSSLLSERILPKVCAQYPVAQLPPAWRRDHLPGPYGSRISLERPRRRSDTQADTSKIVLTSATYYLRYLEASHDWPGTVGSRHWPLDPADERGPIVYDQPPELRPLPRDTVPAAAQRTLAEVRDWGAFLGFTVGTATEGRWLPGEGRSGDAGYEGYELTAPVTLNVSEDQIWARAQPYIGFLTVSPAERPGRALIDVHVRGGLMAAVNGPDGNGNFELRISSGYYRR</sequence>
<evidence type="ECO:0000313" key="1">
    <source>
        <dbReference type="EMBL" id="QLL06010.1"/>
    </source>
</evidence>
<reference evidence="2" key="1">
    <citation type="submission" date="2020-07" db="EMBL/GenBank/DDBJ databases">
        <title>Description of Mycobacterium gordonae subsp. intergordonae subsp.nov. and Mycobacterium gordonae subsp. gordonae subsp. nov.</title>
        <authorList>
            <person name="Yu X."/>
        </authorList>
    </citation>
    <scope>NUCLEOTIDE SEQUENCE [LARGE SCALE GENOMIC DNA]</scope>
    <source>
        <strain evidence="2">24</strain>
    </source>
</reference>
<proteinExistence type="predicted"/>
<name>A0A7D6DX99_9MYCO</name>